<dbReference type="HOGENOM" id="CLU_031365_2_1_0"/>
<dbReference type="STRING" id="649638.Trad_2358"/>
<feature type="transmembrane region" description="Helical" evidence="6">
    <location>
        <begin position="114"/>
        <end position="137"/>
    </location>
</feature>
<feature type="transmembrane region" description="Helical" evidence="6">
    <location>
        <begin position="144"/>
        <end position="163"/>
    </location>
</feature>
<dbReference type="InterPro" id="IPR043428">
    <property type="entry name" value="LivM-like"/>
</dbReference>
<dbReference type="OrthoDB" id="9804361at2"/>
<feature type="transmembrane region" description="Helical" evidence="6">
    <location>
        <begin position="336"/>
        <end position="356"/>
    </location>
</feature>
<dbReference type="Proteomes" id="UP000000379">
    <property type="component" value="Chromosome"/>
</dbReference>
<proteinExistence type="predicted"/>
<name>D7CSP7_TRURR</name>
<dbReference type="GO" id="GO:0005886">
    <property type="term" value="C:plasma membrane"/>
    <property type="evidence" value="ECO:0007669"/>
    <property type="project" value="UniProtKB-SubCell"/>
</dbReference>
<dbReference type="eggNOG" id="COG4177">
    <property type="taxonomic scope" value="Bacteria"/>
</dbReference>
<keyword evidence="4 6" id="KW-1133">Transmembrane helix</keyword>
<dbReference type="EMBL" id="CP002049">
    <property type="protein sequence ID" value="ADI15467.1"/>
    <property type="molecule type" value="Genomic_DNA"/>
</dbReference>
<dbReference type="Pfam" id="PF02653">
    <property type="entry name" value="BPD_transp_2"/>
    <property type="match status" value="1"/>
</dbReference>
<keyword evidence="5 6" id="KW-0472">Membrane</keyword>
<protein>
    <submittedName>
        <fullName evidence="7">Inner-membrane translocator</fullName>
    </submittedName>
</protein>
<organism evidence="7 8">
    <name type="scientific">Truepera radiovictrix (strain DSM 17093 / CIP 108686 / LMG 22925 / RQ-24)</name>
    <dbReference type="NCBI Taxonomy" id="649638"/>
    <lineage>
        <taxon>Bacteria</taxon>
        <taxon>Thermotogati</taxon>
        <taxon>Deinococcota</taxon>
        <taxon>Deinococci</taxon>
        <taxon>Trueperales</taxon>
        <taxon>Trueperaceae</taxon>
        <taxon>Truepera</taxon>
    </lineage>
</organism>
<sequence length="370" mass="40240">MAVNRWFQSGNYRRTYKEDQTIFASYSELASLIALLALLFWLPQAPFMTRSLFRLFDIALIYTVAVMGLNIVTGYAGQISIGQAAFMGVGAYTAAVLARDVGGPVLGFESTIPFWFAALLLPLGGAVAAAVGAFVGLPSLRLKHLYLAIATLAFQVIFTWSVGHTPWLNQGGSIRVPRVSFFGEEIRGSALIGPFYYYFALVVVIILAVAMRNLLRSKFGRALVAVRDNDRAADAMGIDPGRTKVMAFAIAGFYAGVAGALLALYDGSVIIESFTLGISINFLAMAIVGGLGTMVGSLIGPAFLTFLDPWVESFAGFVGGFMPATIDVATAMRPTVFGLIIVLFLIFEPRGLANWWRLLRQYAKRWPFRY</sequence>
<evidence type="ECO:0000256" key="3">
    <source>
        <dbReference type="ARBA" id="ARBA00022692"/>
    </source>
</evidence>
<feature type="transmembrane region" description="Helical" evidence="6">
    <location>
        <begin position="53"/>
        <end position="72"/>
    </location>
</feature>
<evidence type="ECO:0000313" key="7">
    <source>
        <dbReference type="EMBL" id="ADI15467.1"/>
    </source>
</evidence>
<dbReference type="InterPro" id="IPR001851">
    <property type="entry name" value="ABC_transp_permease"/>
</dbReference>
<dbReference type="KEGG" id="tra:Trad_2358"/>
<dbReference type="PANTHER" id="PTHR30482">
    <property type="entry name" value="HIGH-AFFINITY BRANCHED-CHAIN AMINO ACID TRANSPORT SYSTEM PERMEASE"/>
    <property type="match status" value="1"/>
</dbReference>
<feature type="transmembrane region" description="Helical" evidence="6">
    <location>
        <begin position="84"/>
        <end position="102"/>
    </location>
</feature>
<keyword evidence="2" id="KW-1003">Cell membrane</keyword>
<feature type="transmembrane region" description="Helical" evidence="6">
    <location>
        <begin position="21"/>
        <end position="41"/>
    </location>
</feature>
<dbReference type="CDD" id="cd06581">
    <property type="entry name" value="TM_PBP1_LivM_like"/>
    <property type="match status" value="1"/>
</dbReference>
<reference evidence="8" key="1">
    <citation type="submission" date="2010-05" db="EMBL/GenBank/DDBJ databases">
        <title>The complete genome of Truepera radiovictris DSM 17093.</title>
        <authorList>
            <consortium name="US DOE Joint Genome Institute (JGI-PGF)"/>
            <person name="Lucas S."/>
            <person name="Copeland A."/>
            <person name="Lapidus A."/>
            <person name="Glavina del Rio T."/>
            <person name="Dalin E."/>
            <person name="Tice H."/>
            <person name="Bruce D."/>
            <person name="Goodwin L."/>
            <person name="Pitluck S."/>
            <person name="Kyrpides N."/>
            <person name="Mavromatis K."/>
            <person name="Ovchinnikova G."/>
            <person name="Munk A.C."/>
            <person name="Detter J.C."/>
            <person name="Han C."/>
            <person name="Tapia R."/>
            <person name="Land M."/>
            <person name="Hauser L."/>
            <person name="Markowitz V."/>
            <person name="Cheng J.-F."/>
            <person name="Hugenholtz P."/>
            <person name="Woyke T."/>
            <person name="Wu D."/>
            <person name="Tindall B."/>
            <person name="Pomrenke H.G."/>
            <person name="Brambilla E."/>
            <person name="Klenk H.-P."/>
            <person name="Eisen J.A."/>
        </authorList>
    </citation>
    <scope>NUCLEOTIDE SEQUENCE [LARGE SCALE GENOMIC DNA]</scope>
    <source>
        <strain evidence="8">DSM 17093 / CIP 108686 / LMG 22925 / RQ-24</strain>
    </source>
</reference>
<evidence type="ECO:0000256" key="6">
    <source>
        <dbReference type="SAM" id="Phobius"/>
    </source>
</evidence>
<keyword evidence="3 6" id="KW-0812">Transmembrane</keyword>
<reference evidence="7 8" key="2">
    <citation type="journal article" date="2011" name="Stand. Genomic Sci.">
        <title>Complete genome sequence of Truepera radiovictrix type strain (RQ-24).</title>
        <authorList>
            <person name="Ivanova N."/>
            <person name="Rohde C."/>
            <person name="Munk C."/>
            <person name="Nolan M."/>
            <person name="Lucas S."/>
            <person name="Del Rio T.G."/>
            <person name="Tice H."/>
            <person name="Deshpande S."/>
            <person name="Cheng J.F."/>
            <person name="Tapia R."/>
            <person name="Han C."/>
            <person name="Goodwin L."/>
            <person name="Pitluck S."/>
            <person name="Liolios K."/>
            <person name="Mavromatis K."/>
            <person name="Mikhailova N."/>
            <person name="Pati A."/>
            <person name="Chen A."/>
            <person name="Palaniappan K."/>
            <person name="Land M."/>
            <person name="Hauser L."/>
            <person name="Chang Y.J."/>
            <person name="Jeffries C.D."/>
            <person name="Brambilla E."/>
            <person name="Rohde M."/>
            <person name="Goker M."/>
            <person name="Tindall B.J."/>
            <person name="Woyke T."/>
            <person name="Bristow J."/>
            <person name="Eisen J.A."/>
            <person name="Markowitz V."/>
            <person name="Hugenholtz P."/>
            <person name="Kyrpides N.C."/>
            <person name="Klenk H.P."/>
            <person name="Lapidus A."/>
        </authorList>
    </citation>
    <scope>NUCLEOTIDE SEQUENCE [LARGE SCALE GENOMIC DNA]</scope>
    <source>
        <strain evidence="8">DSM 17093 / CIP 108686 / LMG 22925 / RQ-24</strain>
    </source>
</reference>
<evidence type="ECO:0000256" key="1">
    <source>
        <dbReference type="ARBA" id="ARBA00004651"/>
    </source>
</evidence>
<keyword evidence="8" id="KW-1185">Reference proteome</keyword>
<evidence type="ECO:0000256" key="4">
    <source>
        <dbReference type="ARBA" id="ARBA00022989"/>
    </source>
</evidence>
<evidence type="ECO:0000256" key="5">
    <source>
        <dbReference type="ARBA" id="ARBA00023136"/>
    </source>
</evidence>
<comment type="subcellular location">
    <subcellularLocation>
        <location evidence="1">Cell membrane</location>
        <topology evidence="1">Multi-pass membrane protein</topology>
    </subcellularLocation>
</comment>
<dbReference type="PANTHER" id="PTHR30482:SF5">
    <property type="entry name" value="ABC TRANSPORTER PERMEASE PROTEIN"/>
    <property type="match status" value="1"/>
</dbReference>
<feature type="transmembrane region" description="Helical" evidence="6">
    <location>
        <begin position="311"/>
        <end position="330"/>
    </location>
</feature>
<dbReference type="AlphaFoldDB" id="D7CSP7"/>
<gene>
    <name evidence="7" type="ordered locus">Trad_2358</name>
</gene>
<dbReference type="GO" id="GO:0015658">
    <property type="term" value="F:branched-chain amino acid transmembrane transporter activity"/>
    <property type="evidence" value="ECO:0007669"/>
    <property type="project" value="InterPro"/>
</dbReference>
<feature type="transmembrane region" description="Helical" evidence="6">
    <location>
        <begin position="195"/>
        <end position="215"/>
    </location>
</feature>
<evidence type="ECO:0000256" key="2">
    <source>
        <dbReference type="ARBA" id="ARBA00022475"/>
    </source>
</evidence>
<feature type="transmembrane region" description="Helical" evidence="6">
    <location>
        <begin position="277"/>
        <end position="299"/>
    </location>
</feature>
<dbReference type="RefSeq" id="WP_013178830.1">
    <property type="nucleotide sequence ID" value="NC_014221.1"/>
</dbReference>
<evidence type="ECO:0000313" key="8">
    <source>
        <dbReference type="Proteomes" id="UP000000379"/>
    </source>
</evidence>
<accession>D7CSP7</accession>
<feature type="transmembrane region" description="Helical" evidence="6">
    <location>
        <begin position="245"/>
        <end position="265"/>
    </location>
</feature>